<dbReference type="InterPro" id="IPR004839">
    <property type="entry name" value="Aminotransferase_I/II_large"/>
</dbReference>
<keyword evidence="5" id="KW-0804">Transcription</keyword>
<evidence type="ECO:0000256" key="5">
    <source>
        <dbReference type="ARBA" id="ARBA00023163"/>
    </source>
</evidence>
<accession>M1LW38</accession>
<dbReference type="InterPro" id="IPR036390">
    <property type="entry name" value="WH_DNA-bd_sf"/>
</dbReference>
<evidence type="ECO:0000313" key="8">
    <source>
        <dbReference type="Proteomes" id="UP000011728"/>
    </source>
</evidence>
<dbReference type="SMART" id="SM00345">
    <property type="entry name" value="HTH_GNTR"/>
    <property type="match status" value="1"/>
</dbReference>
<dbReference type="CDD" id="cd00609">
    <property type="entry name" value="AAT_like"/>
    <property type="match status" value="1"/>
</dbReference>
<dbReference type="Gene3D" id="1.10.10.10">
    <property type="entry name" value="Winged helix-like DNA-binding domain superfamily/Winged helix DNA-binding domain"/>
    <property type="match status" value="1"/>
</dbReference>
<protein>
    <submittedName>
        <fullName evidence="7">Transcriptional regulator, GntR family</fullName>
    </submittedName>
</protein>
<dbReference type="AlphaFoldDB" id="M1LW38"/>
<dbReference type="PATRIC" id="fig|931276.5.peg.3667"/>
<keyword evidence="3" id="KW-0805">Transcription regulation</keyword>
<keyword evidence="8" id="KW-1185">Reference proteome</keyword>
<dbReference type="InterPro" id="IPR036388">
    <property type="entry name" value="WH-like_DNA-bd_sf"/>
</dbReference>
<evidence type="ECO:0000256" key="2">
    <source>
        <dbReference type="ARBA" id="ARBA00022898"/>
    </source>
</evidence>
<dbReference type="PRINTS" id="PR00035">
    <property type="entry name" value="HTHGNTR"/>
</dbReference>
<gene>
    <name evidence="7" type="ORF">Cspa_c36390</name>
</gene>
<feature type="domain" description="HTH gntR-type" evidence="6">
    <location>
        <begin position="10"/>
        <end position="78"/>
    </location>
</feature>
<dbReference type="Pfam" id="PF00155">
    <property type="entry name" value="Aminotran_1_2"/>
    <property type="match status" value="1"/>
</dbReference>
<proteinExistence type="inferred from homology"/>
<dbReference type="InterPro" id="IPR000524">
    <property type="entry name" value="Tscrpt_reg_HTH_GntR"/>
</dbReference>
<dbReference type="Gene3D" id="3.40.640.10">
    <property type="entry name" value="Type I PLP-dependent aspartate aminotransferase-like (Major domain)"/>
    <property type="match status" value="1"/>
</dbReference>
<dbReference type="eggNOG" id="COG1167">
    <property type="taxonomic scope" value="Bacteria"/>
</dbReference>
<dbReference type="OrthoDB" id="9808770at2"/>
<dbReference type="SUPFAM" id="SSF46785">
    <property type="entry name" value="Winged helix' DNA-binding domain"/>
    <property type="match status" value="1"/>
</dbReference>
<organism evidence="7 8">
    <name type="scientific">Clostridium saccharoperbutylacetonicum N1-4(HMT)</name>
    <dbReference type="NCBI Taxonomy" id="931276"/>
    <lineage>
        <taxon>Bacteria</taxon>
        <taxon>Bacillati</taxon>
        <taxon>Bacillota</taxon>
        <taxon>Clostridia</taxon>
        <taxon>Eubacteriales</taxon>
        <taxon>Clostridiaceae</taxon>
        <taxon>Clostridium</taxon>
    </lineage>
</organism>
<dbReference type="Proteomes" id="UP000011728">
    <property type="component" value="Chromosome"/>
</dbReference>
<dbReference type="PANTHER" id="PTHR46577">
    <property type="entry name" value="HTH-TYPE TRANSCRIPTIONAL REGULATORY PROTEIN GABR"/>
    <property type="match status" value="1"/>
</dbReference>
<dbReference type="SUPFAM" id="SSF53383">
    <property type="entry name" value="PLP-dependent transferases"/>
    <property type="match status" value="1"/>
</dbReference>
<dbReference type="GO" id="GO:0003677">
    <property type="term" value="F:DNA binding"/>
    <property type="evidence" value="ECO:0007669"/>
    <property type="project" value="UniProtKB-KW"/>
</dbReference>
<reference evidence="7 8" key="1">
    <citation type="submission" date="2013-02" db="EMBL/GenBank/DDBJ databases">
        <title>Genome sequence of Clostridium saccharoperbutylacetonicum N1-4(HMT).</title>
        <authorList>
            <person name="Poehlein A."/>
            <person name="Daniel R."/>
        </authorList>
    </citation>
    <scope>NUCLEOTIDE SEQUENCE [LARGE SCALE GENOMIC DNA]</scope>
    <source>
        <strain evidence="8">N1-4(HMT)</strain>
    </source>
</reference>
<dbReference type="CDD" id="cd07377">
    <property type="entry name" value="WHTH_GntR"/>
    <property type="match status" value="1"/>
</dbReference>
<dbReference type="InterPro" id="IPR051446">
    <property type="entry name" value="HTH_trans_reg/aminotransferase"/>
</dbReference>
<dbReference type="KEGG" id="csr:Cspa_c36390"/>
<evidence type="ECO:0000313" key="7">
    <source>
        <dbReference type="EMBL" id="AGF57400.1"/>
    </source>
</evidence>
<evidence type="ECO:0000259" key="6">
    <source>
        <dbReference type="PROSITE" id="PS50949"/>
    </source>
</evidence>
<dbReference type="GO" id="GO:0030170">
    <property type="term" value="F:pyridoxal phosphate binding"/>
    <property type="evidence" value="ECO:0007669"/>
    <property type="project" value="InterPro"/>
</dbReference>
<evidence type="ECO:0000256" key="1">
    <source>
        <dbReference type="ARBA" id="ARBA00005384"/>
    </source>
</evidence>
<dbReference type="InterPro" id="IPR015421">
    <property type="entry name" value="PyrdxlP-dep_Trfase_major"/>
</dbReference>
<dbReference type="Pfam" id="PF00392">
    <property type="entry name" value="GntR"/>
    <property type="match status" value="1"/>
</dbReference>
<dbReference type="STRING" id="36745.CLSAP_34180"/>
<comment type="similarity">
    <text evidence="1">In the C-terminal section; belongs to the class-I pyridoxal-phosphate-dependent aminotransferase family.</text>
</comment>
<dbReference type="HOGENOM" id="CLU_017584_0_1_9"/>
<name>M1LW38_9CLOT</name>
<dbReference type="PROSITE" id="PS50949">
    <property type="entry name" value="HTH_GNTR"/>
    <property type="match status" value="1"/>
</dbReference>
<evidence type="ECO:0000256" key="4">
    <source>
        <dbReference type="ARBA" id="ARBA00023125"/>
    </source>
</evidence>
<dbReference type="GO" id="GO:0003700">
    <property type="term" value="F:DNA-binding transcription factor activity"/>
    <property type="evidence" value="ECO:0007669"/>
    <property type="project" value="InterPro"/>
</dbReference>
<dbReference type="InterPro" id="IPR015424">
    <property type="entry name" value="PyrdxlP-dep_Trfase"/>
</dbReference>
<dbReference type="PANTHER" id="PTHR46577:SF1">
    <property type="entry name" value="HTH-TYPE TRANSCRIPTIONAL REGULATORY PROTEIN GABR"/>
    <property type="match status" value="1"/>
</dbReference>
<keyword evidence="4" id="KW-0238">DNA-binding</keyword>
<keyword evidence="2" id="KW-0663">Pyridoxal phosphate</keyword>
<evidence type="ECO:0000256" key="3">
    <source>
        <dbReference type="ARBA" id="ARBA00023015"/>
    </source>
</evidence>
<dbReference type="RefSeq" id="WP_015393716.1">
    <property type="nucleotide sequence ID" value="NC_020291.1"/>
</dbReference>
<dbReference type="EMBL" id="CP004121">
    <property type="protein sequence ID" value="AGF57400.1"/>
    <property type="molecule type" value="Genomic_DNA"/>
</dbReference>
<sequence length="487" mass="55672">MIVLDIDSKTPLYLQIYNQLKDQIISGEIIAGSKLPSTRKLSIQLNVSRNTVESAYMQLSSEGYIGSKAGSGFFSLKLDNSFISNLKNKNMSSQKIEPNTQKNSSLSNDIYNSFDNSSDDYYQYNFEYGKLSASDFPLRIWKRISNKCLSNLNAEDMISYGSRTGENELQIEIMNYLKRSRGVTCKSEQIIISSGMGYCLSLLCQLFREDFNQIALEDPGYTGAKDIFINNGYKVNPINLEADGIDINELENSKSRIVYVTPSHQFPTGVVIPIAKRLKLLDWAIRNQGIIIEDDYDSEFKYNSKPIPSIQSIDSNGTVIYIGTFSKALSPSLRINYMVLPNNLLEKFHQNFKMYQSPVPLLEQKIIQQFIKLGHYERHLRKIYLINKRKYNILINAIKEFLGQNVTIHAQNAGLHILLEVNNGLTEKVLIETAKNCSVRVYPVSLFWMQKHKYKDNMVLLGFGSMLEQDIVDGIKLLKKAWFDNMY</sequence>